<dbReference type="EMBL" id="AJ534983">
    <property type="protein sequence ID" value="CAD59233.1"/>
    <property type="molecule type" value="Genomic_DNA"/>
</dbReference>
<feature type="region of interest" description="Disordered" evidence="1">
    <location>
        <begin position="71"/>
        <end position="113"/>
    </location>
</feature>
<name>Q6KF16_9VIRU</name>
<reference evidence="2" key="1">
    <citation type="journal article" date="2005" name="Arch. Virol.">
        <title>Molecular variability analysis of five new complete cacao swollen shootvirus genomic sequences.</title>
        <authorList>
            <person name="Muller E."/>
            <person name="Sackey S."/>
        </authorList>
    </citation>
    <scope>NUCLEOTIDE SEQUENCE</scope>
</reference>
<accession>Q6KF16</accession>
<protein>
    <submittedName>
        <fullName evidence="2">Uncharacterized protein</fullName>
    </submittedName>
</protein>
<sequence length="113" mass="13192">MEMEDFSGITLLHQHLKGKSLLRDGEVIMMMKKLLQNGMKVQMKKDPQNPYGIKKKKKMNMIPMSIGHTYKRRKMSGKKSQLVSGKKWSTQKDDHKQRRRSLKQSTILHLATP</sequence>
<proteinExistence type="predicted"/>
<evidence type="ECO:0000313" key="2">
    <source>
        <dbReference type="EMBL" id="CAD59233.1"/>
    </source>
</evidence>
<evidence type="ECO:0000256" key="1">
    <source>
        <dbReference type="SAM" id="MobiDB-lite"/>
    </source>
</evidence>
<organism evidence="2">
    <name type="scientific">Cacao swollen shoot virus</name>
    <dbReference type="NCBI Taxonomy" id="31559"/>
    <lineage>
        <taxon>Viruses</taxon>
        <taxon>Riboviria</taxon>
        <taxon>Pararnavirae</taxon>
        <taxon>Artverviricota</taxon>
        <taxon>Revtraviricetes</taxon>
        <taxon>Ortervirales</taxon>
        <taxon>Caulimoviridae</taxon>
        <taxon>Badnavirus</taxon>
        <taxon>Badnavirus etainflatheobromae</taxon>
    </lineage>
</organism>